<feature type="transmembrane region" description="Helical" evidence="8">
    <location>
        <begin position="769"/>
        <end position="791"/>
    </location>
</feature>
<dbReference type="InterPro" id="IPR050250">
    <property type="entry name" value="Macrolide_Exporter_MacB"/>
</dbReference>
<feature type="compositionally biased region" description="Basic residues" evidence="7">
    <location>
        <begin position="27"/>
        <end position="44"/>
    </location>
</feature>
<dbReference type="PANTHER" id="PTHR30572:SF4">
    <property type="entry name" value="ABC TRANSPORTER PERMEASE YTRF"/>
    <property type="match status" value="1"/>
</dbReference>
<dbReference type="EMBL" id="RCDD01000003">
    <property type="protein sequence ID" value="RLK57995.1"/>
    <property type="molecule type" value="Genomic_DNA"/>
</dbReference>
<protein>
    <submittedName>
        <fullName evidence="11">Putative ABC transport system permease protein</fullName>
    </submittedName>
</protein>
<keyword evidence="12" id="KW-1185">Reference proteome</keyword>
<dbReference type="InterPro" id="IPR003838">
    <property type="entry name" value="ABC3_permease_C"/>
</dbReference>
<keyword evidence="5 8" id="KW-0472">Membrane</keyword>
<feature type="transmembrane region" description="Helical" evidence="8">
    <location>
        <begin position="537"/>
        <end position="556"/>
    </location>
</feature>
<dbReference type="RefSeq" id="WP_121392482.1">
    <property type="nucleotide sequence ID" value="NZ_RCDD01000003.1"/>
</dbReference>
<feature type="region of interest" description="Disordered" evidence="7">
    <location>
        <begin position="171"/>
        <end position="190"/>
    </location>
</feature>
<comment type="subcellular location">
    <subcellularLocation>
        <location evidence="1">Cell membrane</location>
        <topology evidence="1">Multi-pass membrane protein</topology>
    </subcellularLocation>
</comment>
<feature type="transmembrane region" description="Helical" evidence="8">
    <location>
        <begin position="356"/>
        <end position="386"/>
    </location>
</feature>
<dbReference type="OrthoDB" id="3223244at2"/>
<feature type="domain" description="ABC3 transporter permease C-terminal" evidence="9">
    <location>
        <begin position="777"/>
        <end position="885"/>
    </location>
</feature>
<keyword evidence="3 8" id="KW-0812">Transmembrane</keyword>
<feature type="transmembrane region" description="Helical" evidence="8">
    <location>
        <begin position="406"/>
        <end position="428"/>
    </location>
</feature>
<dbReference type="Pfam" id="PF02687">
    <property type="entry name" value="FtsX"/>
    <property type="match status" value="2"/>
</dbReference>
<accession>A0A421B0S2</accession>
<name>A0A421B0S2_9PSEU</name>
<feature type="region of interest" description="Disordered" evidence="7">
    <location>
        <begin position="1"/>
        <end position="44"/>
    </location>
</feature>
<dbReference type="GO" id="GO:0005886">
    <property type="term" value="C:plasma membrane"/>
    <property type="evidence" value="ECO:0007669"/>
    <property type="project" value="UniProtKB-SubCell"/>
</dbReference>
<evidence type="ECO:0000256" key="1">
    <source>
        <dbReference type="ARBA" id="ARBA00004651"/>
    </source>
</evidence>
<organism evidence="11 12">
    <name type="scientific">Actinokineospora cianjurensis</name>
    <dbReference type="NCBI Taxonomy" id="585224"/>
    <lineage>
        <taxon>Bacteria</taxon>
        <taxon>Bacillati</taxon>
        <taxon>Actinomycetota</taxon>
        <taxon>Actinomycetes</taxon>
        <taxon>Pseudonocardiales</taxon>
        <taxon>Pseudonocardiaceae</taxon>
        <taxon>Actinokineospora</taxon>
    </lineage>
</organism>
<dbReference type="Proteomes" id="UP000282454">
    <property type="component" value="Unassembled WGS sequence"/>
</dbReference>
<evidence type="ECO:0000256" key="2">
    <source>
        <dbReference type="ARBA" id="ARBA00022475"/>
    </source>
</evidence>
<evidence type="ECO:0000256" key="8">
    <source>
        <dbReference type="SAM" id="Phobius"/>
    </source>
</evidence>
<feature type="domain" description="MacB-like periplasmic core" evidence="10">
    <location>
        <begin position="65"/>
        <end position="281"/>
    </location>
</feature>
<comment type="similarity">
    <text evidence="6">Belongs to the ABC-4 integral membrane protein family.</text>
</comment>
<reference evidence="11 12" key="1">
    <citation type="submission" date="2018-10" db="EMBL/GenBank/DDBJ databases">
        <title>Genomic Encyclopedia of Archaeal and Bacterial Type Strains, Phase II (KMG-II): from individual species to whole genera.</title>
        <authorList>
            <person name="Goeker M."/>
        </authorList>
    </citation>
    <scope>NUCLEOTIDE SEQUENCE [LARGE SCALE GENOMIC DNA]</scope>
    <source>
        <strain evidence="11 12">DSM 45657</strain>
    </source>
</reference>
<evidence type="ECO:0000256" key="6">
    <source>
        <dbReference type="ARBA" id="ARBA00038076"/>
    </source>
</evidence>
<evidence type="ECO:0000313" key="11">
    <source>
        <dbReference type="EMBL" id="RLK57995.1"/>
    </source>
</evidence>
<feature type="transmembrane region" description="Helical" evidence="8">
    <location>
        <begin position="488"/>
        <end position="511"/>
    </location>
</feature>
<dbReference type="PANTHER" id="PTHR30572">
    <property type="entry name" value="MEMBRANE COMPONENT OF TRANSPORTER-RELATED"/>
    <property type="match status" value="1"/>
</dbReference>
<feature type="transmembrane region" description="Helical" evidence="8">
    <location>
        <begin position="824"/>
        <end position="847"/>
    </location>
</feature>
<evidence type="ECO:0000259" key="9">
    <source>
        <dbReference type="Pfam" id="PF02687"/>
    </source>
</evidence>
<dbReference type="AlphaFoldDB" id="A0A421B0S2"/>
<keyword evidence="4 8" id="KW-1133">Transmembrane helix</keyword>
<evidence type="ECO:0000256" key="4">
    <source>
        <dbReference type="ARBA" id="ARBA00022989"/>
    </source>
</evidence>
<dbReference type="InterPro" id="IPR025857">
    <property type="entry name" value="MacB_PCD"/>
</dbReference>
<keyword evidence="2" id="KW-1003">Cell membrane</keyword>
<feature type="transmembrane region" description="Helical" evidence="8">
    <location>
        <begin position="456"/>
        <end position="476"/>
    </location>
</feature>
<dbReference type="GO" id="GO:0022857">
    <property type="term" value="F:transmembrane transporter activity"/>
    <property type="evidence" value="ECO:0007669"/>
    <property type="project" value="TreeGrafter"/>
</dbReference>
<feature type="transmembrane region" description="Helical" evidence="8">
    <location>
        <begin position="62"/>
        <end position="83"/>
    </location>
</feature>
<feature type="transmembrane region" description="Helical" evidence="8">
    <location>
        <begin position="312"/>
        <end position="336"/>
    </location>
</feature>
<evidence type="ECO:0000259" key="10">
    <source>
        <dbReference type="Pfam" id="PF12704"/>
    </source>
</evidence>
<feature type="domain" description="ABC3 transporter permease C-terminal" evidence="9">
    <location>
        <begin position="315"/>
        <end position="436"/>
    </location>
</feature>
<feature type="domain" description="MacB-like periplasmic core" evidence="10">
    <location>
        <begin position="544"/>
        <end position="741"/>
    </location>
</feature>
<evidence type="ECO:0000256" key="7">
    <source>
        <dbReference type="SAM" id="MobiDB-lite"/>
    </source>
</evidence>
<evidence type="ECO:0000256" key="3">
    <source>
        <dbReference type="ARBA" id="ARBA00022692"/>
    </source>
</evidence>
<gene>
    <name evidence="11" type="ORF">CLV68_4086</name>
</gene>
<feature type="transmembrane region" description="Helical" evidence="8">
    <location>
        <begin position="859"/>
        <end position="878"/>
    </location>
</feature>
<dbReference type="Pfam" id="PF12704">
    <property type="entry name" value="MacB_PCD"/>
    <property type="match status" value="2"/>
</dbReference>
<evidence type="ECO:0000256" key="5">
    <source>
        <dbReference type="ARBA" id="ARBA00023136"/>
    </source>
</evidence>
<evidence type="ECO:0000313" key="12">
    <source>
        <dbReference type="Proteomes" id="UP000282454"/>
    </source>
</evidence>
<comment type="caution">
    <text evidence="11">The sequence shown here is derived from an EMBL/GenBank/DDBJ whole genome shotgun (WGS) entry which is preliminary data.</text>
</comment>
<feature type="compositionally biased region" description="Basic and acidic residues" evidence="7">
    <location>
        <begin position="1"/>
        <end position="26"/>
    </location>
</feature>
<sequence length="896" mass="92036">MSRRERKQEREDGRKQAKQAAKDGRKADRKRARQDKRAHRRGRRRRDLALAWTTIKGRRGGFAAAFIAVLFGSAVICACGILLESAQSSGVPTERYHGAALVVGAQQDLPVEGDINPRFAERATLPADRVGAIAGVPGVTAAIPDTTVALTVVTDNGTAGAPDGSPALGHGWGSAPLGPFTTTQGRAPTGPDDVVLDTALADRAGAGVGSDVRLAVGSRVSTFHVTGLAALSGAGLDRQAAAFFTDDRARQLTGHPDRVAAVGVLAAPDTDLDELADAIRAAVPELVVYADADRAEAEFLDIGQTRSALTELALAFGGSMVVVIMLVVASTLALSVRQRMRELALLRAIGATPKQVLGMIAAETTVVGVAGAVIGVIPGIALASLFQHAFTLFGAIPPDFELSYGPLPLLAAVVLCVIGARLGGWLAARRAAKVKPVEALSDAAVEPPELGWLRLAFGWLLIPAGLAAAIVLPLVLPGESAAEGAASSAFLLVFAIALLGPRLLVGAVALLGPRLNRASDVSGFLATANARANSRRLAAATTPLIMGITLAAAQLFSATTADAAAQEQAEAGLRADYTITSSSSGISADVAAELRGVDGVGTVTPVVRSQAIAMFLSDDSPQYRPYAVQGVDPAGIDRTMDLGVLHGDLGQLRDDSTVALSRLAAGTLDASIGSTVEIHLGDGTQIKPKVVALYEKGLGLGDVTLPHKVVLDHTTNHVDTSVLVSAASGADVAALGDALRAAVSGSPTLRVDDRSAFIAARGEESGDSAIGLVLNGVLLGYLAIIVVNTLVMATVSRFREFALLQLIGATREQVRAMMRGETKVIVAAAIITGSLAALPSLIGTALGLTGSLVPSIPPLTYLAIVLAAALLGWSAIMVSTRIAMRPLPVEAIGGRE</sequence>
<proteinExistence type="inferred from homology"/>